<evidence type="ECO:0000313" key="3">
    <source>
        <dbReference type="Proteomes" id="UP000317122"/>
    </source>
</evidence>
<sequence>MTPSATLPSRARCTPPRPWLPITMRSAGHSPAAFTISSAGIPATTNSSAAGCAATGADGGLPAAAFRRAWLGQSIRLAKCRCRHHCQGTRRWRGQAPRQCQANVKFDTHLSGVRGNRLTIDCNKGSSNTHGQLPRSASKNEESPPIGSTTNPPAVGSRVGLSRRFVSIVRSKEPRLRHFRRHDIAEDDGKDGAHLERRERHEAGAPRAARS</sequence>
<feature type="region of interest" description="Disordered" evidence="1">
    <location>
        <begin position="121"/>
        <end position="158"/>
    </location>
</feature>
<feature type="compositionally biased region" description="Polar residues" evidence="1">
    <location>
        <begin position="124"/>
        <end position="137"/>
    </location>
</feature>
<feature type="compositionally biased region" description="Basic and acidic residues" evidence="1">
    <location>
        <begin position="190"/>
        <end position="204"/>
    </location>
</feature>
<proteinExistence type="predicted"/>
<name>A0A562MBI5_9HYPH</name>
<keyword evidence="3" id="KW-1185">Reference proteome</keyword>
<evidence type="ECO:0000256" key="1">
    <source>
        <dbReference type="SAM" id="MobiDB-lite"/>
    </source>
</evidence>
<dbReference type="Proteomes" id="UP000317122">
    <property type="component" value="Unassembled WGS sequence"/>
</dbReference>
<dbReference type="AlphaFoldDB" id="A0A562MBI5"/>
<dbReference type="EMBL" id="VLKT01000108">
    <property type="protein sequence ID" value="TWI17289.1"/>
    <property type="molecule type" value="Genomic_DNA"/>
</dbReference>
<evidence type="ECO:0000313" key="2">
    <source>
        <dbReference type="EMBL" id="TWI17289.1"/>
    </source>
</evidence>
<organism evidence="2 3">
    <name type="scientific">Mesorhizobium tianshanense</name>
    <dbReference type="NCBI Taxonomy" id="39844"/>
    <lineage>
        <taxon>Bacteria</taxon>
        <taxon>Pseudomonadati</taxon>
        <taxon>Pseudomonadota</taxon>
        <taxon>Alphaproteobacteria</taxon>
        <taxon>Hyphomicrobiales</taxon>
        <taxon>Phyllobacteriaceae</taxon>
        <taxon>Mesorhizobium</taxon>
    </lineage>
</organism>
<protein>
    <submittedName>
        <fullName evidence="2">Uncharacterized protein</fullName>
    </submittedName>
</protein>
<gene>
    <name evidence="2" type="ORF">IQ26_07533</name>
</gene>
<accession>A0A562MBI5</accession>
<feature type="region of interest" description="Disordered" evidence="1">
    <location>
        <begin position="171"/>
        <end position="211"/>
    </location>
</feature>
<comment type="caution">
    <text evidence="2">The sequence shown here is derived from an EMBL/GenBank/DDBJ whole genome shotgun (WGS) entry which is preliminary data.</text>
</comment>
<reference evidence="2 3" key="1">
    <citation type="journal article" date="2015" name="Stand. Genomic Sci.">
        <title>Genomic Encyclopedia of Bacterial and Archaeal Type Strains, Phase III: the genomes of soil and plant-associated and newly described type strains.</title>
        <authorList>
            <person name="Whitman W.B."/>
            <person name="Woyke T."/>
            <person name="Klenk H.P."/>
            <person name="Zhou Y."/>
            <person name="Lilburn T.G."/>
            <person name="Beck B.J."/>
            <person name="De Vos P."/>
            <person name="Vandamme P."/>
            <person name="Eisen J.A."/>
            <person name="Garrity G."/>
            <person name="Hugenholtz P."/>
            <person name="Kyrpides N.C."/>
        </authorList>
    </citation>
    <scope>NUCLEOTIDE SEQUENCE [LARGE SCALE GENOMIC DNA]</scope>
    <source>
        <strain evidence="2 3">CGMCC 1.2546</strain>
    </source>
</reference>